<evidence type="ECO:0000313" key="1">
    <source>
        <dbReference type="EMBL" id="RZQ55094.1"/>
    </source>
</evidence>
<dbReference type="AlphaFoldDB" id="A0A4Q7IRT2"/>
<comment type="caution">
    <text evidence="1">The sequence shown here is derived from an EMBL/GenBank/DDBJ whole genome shotgun (WGS) entry which is preliminary data.</text>
</comment>
<protein>
    <submittedName>
        <fullName evidence="1">Transcriptional regulator</fullName>
    </submittedName>
</protein>
<dbReference type="InterPro" id="IPR007396">
    <property type="entry name" value="TR_PAI2-type"/>
</dbReference>
<dbReference type="PANTHER" id="PTHR35802:SF1">
    <property type="entry name" value="PROTEASE SYNTHASE AND SPORULATION PROTEIN PAI 2"/>
    <property type="match status" value="1"/>
</dbReference>
<sequence length="201" mass="22810">MYIPKNQQMPSHLAMEFIEAFGFACVISPCLNASHLPFIVDQNSKGEFKLFTHLARANKHWKTLDEQEVLIIFSGPHAYISPTWYEQGPAVPTWNYAAVHVKGRVKLLDEYETLNVVNKTVEKYEAGLFNQTEIYNHEFNTRLSRAILGIEVEVLSIEGKLKLGQQRSANDQKGVFDGLSTKDPESKMLADYMQKINVGTC</sequence>
<dbReference type="PIRSF" id="PIRSF010372">
    <property type="entry name" value="PaiB"/>
    <property type="match status" value="1"/>
</dbReference>
<evidence type="ECO:0000313" key="2">
    <source>
        <dbReference type="Proteomes" id="UP000291338"/>
    </source>
</evidence>
<dbReference type="EMBL" id="PPSX01000003">
    <property type="protein sequence ID" value="RZQ55094.1"/>
    <property type="molecule type" value="Genomic_DNA"/>
</dbReference>
<name>A0A4Q7IRT2_9GAMM</name>
<dbReference type="RefSeq" id="WP_130253734.1">
    <property type="nucleotide sequence ID" value="NZ_PPSX01000003.1"/>
</dbReference>
<proteinExistence type="predicted"/>
<dbReference type="Proteomes" id="UP000291338">
    <property type="component" value="Unassembled WGS sequence"/>
</dbReference>
<dbReference type="PANTHER" id="PTHR35802">
    <property type="entry name" value="PROTEASE SYNTHASE AND SPORULATION PROTEIN PAI 2"/>
    <property type="match status" value="1"/>
</dbReference>
<dbReference type="InterPro" id="IPR012349">
    <property type="entry name" value="Split_barrel_FMN-bd"/>
</dbReference>
<organism evidence="1 2">
    <name type="scientific">Pseudoalteromonas phenolica</name>
    <dbReference type="NCBI Taxonomy" id="161398"/>
    <lineage>
        <taxon>Bacteria</taxon>
        <taxon>Pseudomonadati</taxon>
        <taxon>Pseudomonadota</taxon>
        <taxon>Gammaproteobacteria</taxon>
        <taxon>Alteromonadales</taxon>
        <taxon>Pseudoalteromonadaceae</taxon>
        <taxon>Pseudoalteromonas</taxon>
    </lineage>
</organism>
<dbReference type="Pfam" id="PF04299">
    <property type="entry name" value="FMN_bind_2"/>
    <property type="match status" value="1"/>
</dbReference>
<gene>
    <name evidence="1" type="ORF">C1E23_00735</name>
</gene>
<dbReference type="Gene3D" id="2.30.110.10">
    <property type="entry name" value="Electron Transport, Fmn-binding Protein, Chain A"/>
    <property type="match status" value="1"/>
</dbReference>
<accession>A0A4Q7IRT2</accession>
<dbReference type="SUPFAM" id="SSF50475">
    <property type="entry name" value="FMN-binding split barrel"/>
    <property type="match status" value="1"/>
</dbReference>
<reference evidence="1 2" key="1">
    <citation type="submission" date="2018-01" db="EMBL/GenBank/DDBJ databases">
        <title>Co-occurrence of chitin degradation, pigmentation and bioactivity in marine Pseudoalteromonas.</title>
        <authorList>
            <person name="Paulsen S."/>
            <person name="Gram L."/>
            <person name="Machado H."/>
        </authorList>
    </citation>
    <scope>NUCLEOTIDE SEQUENCE [LARGE SCALE GENOMIC DNA]</scope>
    <source>
        <strain evidence="1 2">S3898</strain>
    </source>
</reference>